<evidence type="ECO:0000313" key="8">
    <source>
        <dbReference type="EMBL" id="CEL24096.1"/>
    </source>
</evidence>
<dbReference type="FunFam" id="3.40.190.10:FF:000005">
    <property type="entry name" value="Porphobilinogen deaminase"/>
    <property type="match status" value="1"/>
</dbReference>
<comment type="catalytic activity">
    <reaction evidence="4">
        <text>4 porphobilinogen + H2O = hydroxymethylbilane + 4 NH4(+)</text>
        <dbReference type="Rhea" id="RHEA:13185"/>
        <dbReference type="ChEBI" id="CHEBI:15377"/>
        <dbReference type="ChEBI" id="CHEBI:28938"/>
        <dbReference type="ChEBI" id="CHEBI:57845"/>
        <dbReference type="ChEBI" id="CHEBI:58126"/>
        <dbReference type="EC" id="2.5.1.61"/>
    </reaction>
</comment>
<dbReference type="HAMAP" id="MF_00260">
    <property type="entry name" value="Porphobil_deam"/>
    <property type="match status" value="1"/>
</dbReference>
<name>A0A090I420_METFO</name>
<dbReference type="InterPro" id="IPR000860">
    <property type="entry name" value="HemC"/>
</dbReference>
<dbReference type="SUPFAM" id="SSF53850">
    <property type="entry name" value="Periplasmic binding protein-like II"/>
    <property type="match status" value="1"/>
</dbReference>
<dbReference type="EC" id="2.5.1.61" evidence="4"/>
<dbReference type="GO" id="GO:0004418">
    <property type="term" value="F:hydroxymethylbilane synthase activity"/>
    <property type="evidence" value="ECO:0007669"/>
    <property type="project" value="UniProtKB-UniRule"/>
</dbReference>
<evidence type="ECO:0000256" key="1">
    <source>
        <dbReference type="ARBA" id="ARBA00005638"/>
    </source>
</evidence>
<comment type="similarity">
    <text evidence="1 4">Belongs to the HMBS family.</text>
</comment>
<protein>
    <recommendedName>
        <fullName evidence="4">Probable porphobilinogen deaminase</fullName>
        <shortName evidence="4">PBG</shortName>
        <ecNumber evidence="4">2.5.1.61</ecNumber>
    </recommendedName>
    <alternativeName>
        <fullName evidence="4">Hydroxymethylbilane synthase</fullName>
        <shortName evidence="4">HMBS</shortName>
    </alternativeName>
    <alternativeName>
        <fullName evidence="4">Pre-uroporphyrinogen synthase</fullName>
    </alternativeName>
</protein>
<comment type="cofactor">
    <cofactor evidence="4">
        <name>dipyrromethane</name>
        <dbReference type="ChEBI" id="CHEBI:60342"/>
    </cofactor>
    <text evidence="4">Binds 1 dipyrromethane group covalently.</text>
</comment>
<dbReference type="KEGG" id="mfi:DSM1535_0094"/>
<dbReference type="InterPro" id="IPR022417">
    <property type="entry name" value="Porphobilin_deaminase_N"/>
</dbReference>
<dbReference type="GO" id="GO:0006782">
    <property type="term" value="P:protoporphyrinogen IX biosynthetic process"/>
    <property type="evidence" value="ECO:0007669"/>
    <property type="project" value="UniProtKB-UniRule"/>
</dbReference>
<reference evidence="7" key="1">
    <citation type="submission" date="2014-08" db="EMBL/GenBank/DDBJ databases">
        <authorList>
            <person name="Wibberg D."/>
        </authorList>
    </citation>
    <scope>NUCLEOTIDE SEQUENCE</scope>
</reference>
<evidence type="ECO:0000259" key="6">
    <source>
        <dbReference type="Pfam" id="PF03900"/>
    </source>
</evidence>
<dbReference type="Pfam" id="PF03900">
    <property type="entry name" value="Porphobil_deamC"/>
    <property type="match status" value="1"/>
</dbReference>
<gene>
    <name evidence="4 7" type="primary">hemC</name>
    <name evidence="7" type="ORF">DSM1535_0094</name>
    <name evidence="8" type="ORF">MB9_0449</name>
</gene>
<dbReference type="PANTHER" id="PTHR11557">
    <property type="entry name" value="PORPHOBILINOGEN DEAMINASE"/>
    <property type="match status" value="1"/>
</dbReference>
<comment type="miscellaneous">
    <text evidence="4">The porphobilinogen subunits are added to the dipyrromethane group.</text>
</comment>
<proteinExistence type="inferred from homology"/>
<dbReference type="PATRIC" id="fig|2162.10.peg.462"/>
<dbReference type="Proteomes" id="UP000062768">
    <property type="component" value="Chromosome I"/>
</dbReference>
<evidence type="ECO:0000256" key="4">
    <source>
        <dbReference type="HAMAP-Rule" id="MF_00260"/>
    </source>
</evidence>
<evidence type="ECO:0000313" key="9">
    <source>
        <dbReference type="Proteomes" id="UP000062768"/>
    </source>
</evidence>
<dbReference type="Pfam" id="PF01379">
    <property type="entry name" value="Porphobil_deam"/>
    <property type="match status" value="1"/>
</dbReference>
<organism evidence="7">
    <name type="scientific">Methanobacterium formicicum</name>
    <dbReference type="NCBI Taxonomy" id="2162"/>
    <lineage>
        <taxon>Archaea</taxon>
        <taxon>Methanobacteriati</taxon>
        <taxon>Methanobacteriota</taxon>
        <taxon>Methanomada group</taxon>
        <taxon>Methanobacteria</taxon>
        <taxon>Methanobacteriales</taxon>
        <taxon>Methanobacteriaceae</taxon>
        <taxon>Methanobacterium</taxon>
    </lineage>
</organism>
<dbReference type="PRINTS" id="PR00151">
    <property type="entry name" value="PORPHBDMNASE"/>
</dbReference>
<dbReference type="PANTHER" id="PTHR11557:SF0">
    <property type="entry name" value="PORPHOBILINOGEN DEAMINASE"/>
    <property type="match status" value="1"/>
</dbReference>
<keyword evidence="2 4" id="KW-0808">Transferase</keyword>
<dbReference type="Gene3D" id="3.40.190.10">
    <property type="entry name" value="Periplasmic binding protein-like II"/>
    <property type="match status" value="2"/>
</dbReference>
<dbReference type="EMBL" id="LN734822">
    <property type="protein sequence ID" value="CEL24096.1"/>
    <property type="molecule type" value="Genomic_DNA"/>
</dbReference>
<accession>A0A090I420</accession>
<keyword evidence="9" id="KW-1185">Reference proteome</keyword>
<dbReference type="NCBIfam" id="TIGR00212">
    <property type="entry name" value="hemC"/>
    <property type="match status" value="1"/>
</dbReference>
<dbReference type="AlphaFoldDB" id="A0A090I420"/>
<evidence type="ECO:0000313" key="7">
    <source>
        <dbReference type="EMBL" id="CEA12460.1"/>
    </source>
</evidence>
<comment type="function">
    <text evidence="4">Tetrapolymerization of the monopyrrole PBG into the hydroxymethylbilane pre-uroporphyrinogen in several discrete steps.</text>
</comment>
<evidence type="ECO:0000259" key="5">
    <source>
        <dbReference type="Pfam" id="PF01379"/>
    </source>
</evidence>
<feature type="modified residue" description="S-(dipyrrolylmethanemethyl)cysteine" evidence="4">
    <location>
        <position position="260"/>
    </location>
</feature>
<dbReference type="InterPro" id="IPR022418">
    <property type="entry name" value="Porphobilinogen_deaminase_C"/>
</dbReference>
<dbReference type="GO" id="GO:0005737">
    <property type="term" value="C:cytoplasm"/>
    <property type="evidence" value="ECO:0007669"/>
    <property type="project" value="UniProtKB-UniRule"/>
</dbReference>
<dbReference type="InterPro" id="IPR036803">
    <property type="entry name" value="Porphobilinogen_deaminase_C_sf"/>
</dbReference>
<dbReference type="PIRSF" id="PIRSF001438">
    <property type="entry name" value="4pyrrol_synth_OHMeBilane_synth"/>
    <property type="match status" value="1"/>
</dbReference>
<dbReference type="Gene3D" id="3.30.160.40">
    <property type="entry name" value="Porphobilinogen deaminase, C-terminal domain"/>
    <property type="match status" value="1"/>
</dbReference>
<dbReference type="SUPFAM" id="SSF54782">
    <property type="entry name" value="Porphobilinogen deaminase (hydroxymethylbilane synthase), C-terminal domain"/>
    <property type="match status" value="1"/>
</dbReference>
<feature type="domain" description="Porphobilinogen deaminase N-terminal" evidence="5">
    <location>
        <begin position="28"/>
        <end position="228"/>
    </location>
</feature>
<feature type="domain" description="Porphobilinogen deaminase C-terminal" evidence="6">
    <location>
        <begin position="244"/>
        <end position="312"/>
    </location>
</feature>
<evidence type="ECO:0000256" key="3">
    <source>
        <dbReference type="ARBA" id="ARBA00023244"/>
    </source>
</evidence>
<reference evidence="8" key="2">
    <citation type="submission" date="2014-09" db="EMBL/GenBank/DDBJ databases">
        <authorList>
            <person name="Bishop-Lilly K.A."/>
            <person name="Broomall S.M."/>
            <person name="Chain P.S."/>
            <person name="Chertkov O."/>
            <person name="Coyne S.R."/>
            <person name="Daligault H.E."/>
            <person name="Davenport K.W."/>
            <person name="Erkkila T."/>
            <person name="Frey K.G."/>
            <person name="Gibbons H.S."/>
            <person name="Gu W."/>
            <person name="Jaissle J."/>
            <person name="Johnson S.L."/>
            <person name="Koroleva G.I."/>
            <person name="Ladner J.T."/>
            <person name="Lo C.-C."/>
            <person name="Minogue T.D."/>
            <person name="Munk C."/>
            <person name="Palacios G.F."/>
            <person name="Redden C.L."/>
            <person name="Rosenzweig C.N."/>
            <person name="Scholz M.B."/>
            <person name="Teshima H."/>
            <person name="Xu Y."/>
        </authorList>
    </citation>
    <scope>NUCLEOTIDE SEQUENCE</scope>
    <source>
        <strain evidence="8">Mb9</strain>
    </source>
</reference>
<keyword evidence="3 4" id="KW-0627">Porphyrin biosynthesis</keyword>
<evidence type="ECO:0000256" key="2">
    <source>
        <dbReference type="ARBA" id="ARBA00022679"/>
    </source>
</evidence>
<dbReference type="CDD" id="cd13644">
    <property type="entry name" value="PBP2_HemC_archaea"/>
    <property type="match status" value="1"/>
</dbReference>
<dbReference type="EMBL" id="LN515531">
    <property type="protein sequence ID" value="CEA12460.1"/>
    <property type="molecule type" value="Genomic_DNA"/>
</dbReference>
<sequence length="317" mass="35030">MLCQVAALNDKLLYLKFSKFATFGDDALQVGTRGSNLAMVQTKSIITSLSKLTDEKIDVNVVKTTGDKIKDSQLYDIDAKGIFTKELDRAVLEEEVDFAVHSLKDLPSELDDELEIVAVPPRESPHDVLISPYQWDALPEGATLGTSSIRREAFCRYHHKDVDIKPIRGNIDTRIKKITSGEYQATLLAEAGLNRLGLTEHLRERFSLDYMTPAAGQGALAVIARKDSGKKNILKALNHKDSYQEIMAEKKVLEVLGVGCQWPLGVCARVQEDELKLQAILLTPEGELLSKHSMSGPVNQAEAIGLEIAKRMGEDCQ</sequence>